<protein>
    <submittedName>
        <fullName evidence="1">Uncharacterized protein</fullName>
    </submittedName>
</protein>
<accession>A0ACB8AT65</accession>
<keyword evidence="2" id="KW-1185">Reference proteome</keyword>
<evidence type="ECO:0000313" key="2">
    <source>
        <dbReference type="Proteomes" id="UP000790377"/>
    </source>
</evidence>
<comment type="caution">
    <text evidence="1">The sequence shown here is derived from an EMBL/GenBank/DDBJ whole genome shotgun (WGS) entry which is preliminary data.</text>
</comment>
<name>A0ACB8AT65_9AGAM</name>
<organism evidence="1 2">
    <name type="scientific">Hygrophoropsis aurantiaca</name>
    <dbReference type="NCBI Taxonomy" id="72124"/>
    <lineage>
        <taxon>Eukaryota</taxon>
        <taxon>Fungi</taxon>
        <taxon>Dikarya</taxon>
        <taxon>Basidiomycota</taxon>
        <taxon>Agaricomycotina</taxon>
        <taxon>Agaricomycetes</taxon>
        <taxon>Agaricomycetidae</taxon>
        <taxon>Boletales</taxon>
        <taxon>Coniophorineae</taxon>
        <taxon>Hygrophoropsidaceae</taxon>
        <taxon>Hygrophoropsis</taxon>
    </lineage>
</organism>
<dbReference type="Proteomes" id="UP000790377">
    <property type="component" value="Unassembled WGS sequence"/>
</dbReference>
<proteinExistence type="predicted"/>
<dbReference type="EMBL" id="MU267590">
    <property type="protein sequence ID" value="KAH7916540.1"/>
    <property type="molecule type" value="Genomic_DNA"/>
</dbReference>
<evidence type="ECO:0000313" key="1">
    <source>
        <dbReference type="EMBL" id="KAH7916540.1"/>
    </source>
</evidence>
<gene>
    <name evidence="1" type="ORF">BJ138DRAFT_284721</name>
</gene>
<reference evidence="1" key="1">
    <citation type="journal article" date="2021" name="New Phytol.">
        <title>Evolutionary innovations through gain and loss of genes in the ectomycorrhizal Boletales.</title>
        <authorList>
            <person name="Wu G."/>
            <person name="Miyauchi S."/>
            <person name="Morin E."/>
            <person name="Kuo A."/>
            <person name="Drula E."/>
            <person name="Varga T."/>
            <person name="Kohler A."/>
            <person name="Feng B."/>
            <person name="Cao Y."/>
            <person name="Lipzen A."/>
            <person name="Daum C."/>
            <person name="Hundley H."/>
            <person name="Pangilinan J."/>
            <person name="Johnson J."/>
            <person name="Barry K."/>
            <person name="LaButti K."/>
            <person name="Ng V."/>
            <person name="Ahrendt S."/>
            <person name="Min B."/>
            <person name="Choi I.G."/>
            <person name="Park H."/>
            <person name="Plett J.M."/>
            <person name="Magnuson J."/>
            <person name="Spatafora J.W."/>
            <person name="Nagy L.G."/>
            <person name="Henrissat B."/>
            <person name="Grigoriev I.V."/>
            <person name="Yang Z.L."/>
            <person name="Xu J."/>
            <person name="Martin F.M."/>
        </authorList>
    </citation>
    <scope>NUCLEOTIDE SEQUENCE</scope>
    <source>
        <strain evidence="1">ATCC 28755</strain>
    </source>
</reference>
<sequence length="219" mass="24764">MSEKLRKDLETTPDISSKFEQLQTGVKQFAVDLGAMADERIKHYDEVLKELRLQYQRLSDKIRDLHVALGTVNKSENITDLLYTLSPAWMVTTAINIAKKASQIPALLEQLERATKEQADINKKILEALKKRSEILKEGGSTIKTTLDDLILKRENVVERIPTLSHTKETLITDSQSVVNTLELLARISTTYQMMYPLLSKHLGKYESALMGKNGLLPV</sequence>